<feature type="region of interest" description="Disordered" evidence="1">
    <location>
        <begin position="33"/>
        <end position="106"/>
    </location>
</feature>
<protein>
    <submittedName>
        <fullName evidence="2">Uncharacterized protein</fullName>
    </submittedName>
</protein>
<evidence type="ECO:0000313" key="2">
    <source>
        <dbReference type="EMBL" id="GMN59624.1"/>
    </source>
</evidence>
<gene>
    <name evidence="2" type="ORF">TIFTF001_028722</name>
</gene>
<proteinExistence type="predicted"/>
<name>A0AA88DS42_FICCA</name>
<feature type="compositionally biased region" description="Acidic residues" evidence="1">
    <location>
        <begin position="69"/>
        <end position="92"/>
    </location>
</feature>
<feature type="compositionally biased region" description="Acidic residues" evidence="1">
    <location>
        <begin position="38"/>
        <end position="48"/>
    </location>
</feature>
<dbReference type="Proteomes" id="UP001187192">
    <property type="component" value="Unassembled WGS sequence"/>
</dbReference>
<dbReference type="Gramene" id="FCD_00027646-RA">
    <property type="protein sequence ID" value="FCD_00027646-RA:cds"/>
    <property type="gene ID" value="FCD_00027646"/>
</dbReference>
<feature type="compositionally biased region" description="Gly residues" evidence="1">
    <location>
        <begin position="93"/>
        <end position="103"/>
    </location>
</feature>
<reference evidence="2" key="1">
    <citation type="submission" date="2023-07" db="EMBL/GenBank/DDBJ databases">
        <title>draft genome sequence of fig (Ficus carica).</title>
        <authorList>
            <person name="Takahashi T."/>
            <person name="Nishimura K."/>
        </authorList>
    </citation>
    <scope>NUCLEOTIDE SEQUENCE</scope>
</reference>
<comment type="caution">
    <text evidence="2">The sequence shown here is derived from an EMBL/GenBank/DDBJ whole genome shotgun (WGS) entry which is preliminary data.</text>
</comment>
<dbReference type="AlphaFoldDB" id="A0AA88DS42"/>
<evidence type="ECO:0000256" key="1">
    <source>
        <dbReference type="SAM" id="MobiDB-lite"/>
    </source>
</evidence>
<evidence type="ECO:0000313" key="3">
    <source>
        <dbReference type="Proteomes" id="UP001187192"/>
    </source>
</evidence>
<organism evidence="2 3">
    <name type="scientific">Ficus carica</name>
    <name type="common">Common fig</name>
    <dbReference type="NCBI Taxonomy" id="3494"/>
    <lineage>
        <taxon>Eukaryota</taxon>
        <taxon>Viridiplantae</taxon>
        <taxon>Streptophyta</taxon>
        <taxon>Embryophyta</taxon>
        <taxon>Tracheophyta</taxon>
        <taxon>Spermatophyta</taxon>
        <taxon>Magnoliopsida</taxon>
        <taxon>eudicotyledons</taxon>
        <taxon>Gunneridae</taxon>
        <taxon>Pentapetalae</taxon>
        <taxon>rosids</taxon>
        <taxon>fabids</taxon>
        <taxon>Rosales</taxon>
        <taxon>Moraceae</taxon>
        <taxon>Ficeae</taxon>
        <taxon>Ficus</taxon>
    </lineage>
</organism>
<accession>A0AA88DS42</accession>
<sequence length="139" mass="13990">MKTKLRNQPENAYGDDGLRIVQHAVVQGHGFPLHLDEGGDDGGEDVDGEANSHALKAGDAGGVFGEAAGEGDEEALVEDEAGEDGEGAEDGEAGGGDFEGGGPREVAVHGAGLLDDEAVLVGVGGDKKDPRCPNGKQSD</sequence>
<keyword evidence="3" id="KW-1185">Reference proteome</keyword>
<dbReference type="EMBL" id="BTGU01000089">
    <property type="protein sequence ID" value="GMN59624.1"/>
    <property type="molecule type" value="Genomic_DNA"/>
</dbReference>